<keyword evidence="1" id="KW-0732">Signal</keyword>
<dbReference type="AlphaFoldDB" id="A0A842HRS2"/>
<feature type="signal peptide" evidence="1">
    <location>
        <begin position="1"/>
        <end position="18"/>
    </location>
</feature>
<reference evidence="2 3" key="1">
    <citation type="submission" date="2020-08" db="EMBL/GenBank/DDBJ databases">
        <title>Draft genome sequence of Parasphingopyxis sp. GrpM-11.</title>
        <authorList>
            <person name="Oh J."/>
            <person name="Roh D.-H."/>
        </authorList>
    </citation>
    <scope>NUCLEOTIDE SEQUENCE [LARGE SCALE GENOMIC DNA]</scope>
    <source>
        <strain evidence="2 3">GrpM-11</strain>
    </source>
</reference>
<protein>
    <submittedName>
        <fullName evidence="2">Uncharacterized protein</fullName>
    </submittedName>
</protein>
<comment type="caution">
    <text evidence="2">The sequence shown here is derived from an EMBL/GenBank/DDBJ whole genome shotgun (WGS) entry which is preliminary data.</text>
</comment>
<name>A0A842HRS2_9SPHN</name>
<proteinExistence type="predicted"/>
<evidence type="ECO:0000313" key="3">
    <source>
        <dbReference type="Proteomes" id="UP000564378"/>
    </source>
</evidence>
<gene>
    <name evidence="2" type="ORF">H6P80_02670</name>
</gene>
<evidence type="ECO:0000256" key="1">
    <source>
        <dbReference type="SAM" id="SignalP"/>
    </source>
</evidence>
<dbReference type="RefSeq" id="WP_185799794.1">
    <property type="nucleotide sequence ID" value="NZ_JACJVJ010000001.1"/>
</dbReference>
<sequence length="199" mass="20519">MTRFLPLFLLLLAAPAAAQDAEEATPRGTYLVYADPAGSAFVSIEETLVDSGVWPLSFFYFQDGALQGTARMRATADCAAGVVSGTLTAATGPGEEALPYLENGTAPSFGFDRAAGGGDEAIVAFVCGTRQSRLEQAQVAIAGTPRQAAGAYAALRALGIDDGLARSLAIRDLRTAEPLIASAVPQALQAQVRMALLGL</sequence>
<accession>A0A842HRS2</accession>
<organism evidence="2 3">
    <name type="scientific">Parasphingopyxis marina</name>
    <dbReference type="NCBI Taxonomy" id="2761622"/>
    <lineage>
        <taxon>Bacteria</taxon>
        <taxon>Pseudomonadati</taxon>
        <taxon>Pseudomonadota</taxon>
        <taxon>Alphaproteobacteria</taxon>
        <taxon>Sphingomonadales</taxon>
        <taxon>Sphingomonadaceae</taxon>
        <taxon>Parasphingopyxis</taxon>
    </lineage>
</organism>
<dbReference type="Proteomes" id="UP000564378">
    <property type="component" value="Unassembled WGS sequence"/>
</dbReference>
<dbReference type="EMBL" id="JACJVJ010000001">
    <property type="protein sequence ID" value="MBC2776518.1"/>
    <property type="molecule type" value="Genomic_DNA"/>
</dbReference>
<keyword evidence="3" id="KW-1185">Reference proteome</keyword>
<evidence type="ECO:0000313" key="2">
    <source>
        <dbReference type="EMBL" id="MBC2776518.1"/>
    </source>
</evidence>
<feature type="chain" id="PRO_5032609827" evidence="1">
    <location>
        <begin position="19"/>
        <end position="199"/>
    </location>
</feature>